<evidence type="ECO:0000313" key="1">
    <source>
        <dbReference type="EMBL" id="TFK64152.1"/>
    </source>
</evidence>
<keyword evidence="2" id="KW-1185">Reference proteome</keyword>
<dbReference type="EMBL" id="ML208487">
    <property type="protein sequence ID" value="TFK64152.1"/>
    <property type="molecule type" value="Genomic_DNA"/>
</dbReference>
<evidence type="ECO:0000313" key="2">
    <source>
        <dbReference type="Proteomes" id="UP000308600"/>
    </source>
</evidence>
<name>A0ACD3AEX3_9AGAR</name>
<accession>A0ACD3AEX3</accession>
<protein>
    <submittedName>
        <fullName evidence="1">Uncharacterized protein</fullName>
    </submittedName>
</protein>
<sequence length="526" mass="60257">MDSEGVVVELARDKIDAEIATLEERIRILRTERNRLSLISRCPPEVMTQIFAWIQQFYLGSRFYSDRQLPYDYRRWTRVTRVSQGWRHIALSSKALWNIIPMQWLAYATESFSRLGSMPFFLFGADSSTYSYITNQKPELWNTIATECHRIRFIRRVVDPTTAKFPQPMPLLEYVEVTSARELPPSFFSPALQTLILSFCKIDWNWPVLPQLTTLEIKTPAPSVSLDSFVNLLQNCPSLQTLKIHRIFPETPEFRPEKFQPAQPSPLLPRLSSFHASAASWEDGHSLSLGLLSHLRFTAPFTIHIEGVRTLPGSLSSLMQVFNRILSESSTTIRRVFFVHRPGTTEKSYYQGAVELALHDKSTDLPFIQLSMSIKGQNDLSDWIKDIAILPLDQVEHLSTDLVNNPAAWKENGIGQLSKLRSINVFEGGQAFLKHIADDYEDFKASRGHGGLSFAALEEVETKEVQLNRELKHPLCVALAGREKAGYRFKKLMLEGKVTDDSMKQLQKYVDEVELTVVRKRRRRGQ</sequence>
<dbReference type="Proteomes" id="UP000308600">
    <property type="component" value="Unassembled WGS sequence"/>
</dbReference>
<reference evidence="1 2" key="1">
    <citation type="journal article" date="2019" name="Nat. Ecol. Evol.">
        <title>Megaphylogeny resolves global patterns of mushroom evolution.</title>
        <authorList>
            <person name="Varga T."/>
            <person name="Krizsan K."/>
            <person name="Foldi C."/>
            <person name="Dima B."/>
            <person name="Sanchez-Garcia M."/>
            <person name="Sanchez-Ramirez S."/>
            <person name="Szollosi G.J."/>
            <person name="Szarkandi J.G."/>
            <person name="Papp V."/>
            <person name="Albert L."/>
            <person name="Andreopoulos W."/>
            <person name="Angelini C."/>
            <person name="Antonin V."/>
            <person name="Barry K.W."/>
            <person name="Bougher N.L."/>
            <person name="Buchanan P."/>
            <person name="Buyck B."/>
            <person name="Bense V."/>
            <person name="Catcheside P."/>
            <person name="Chovatia M."/>
            <person name="Cooper J."/>
            <person name="Damon W."/>
            <person name="Desjardin D."/>
            <person name="Finy P."/>
            <person name="Geml J."/>
            <person name="Haridas S."/>
            <person name="Hughes K."/>
            <person name="Justo A."/>
            <person name="Karasinski D."/>
            <person name="Kautmanova I."/>
            <person name="Kiss B."/>
            <person name="Kocsube S."/>
            <person name="Kotiranta H."/>
            <person name="LaButti K.M."/>
            <person name="Lechner B.E."/>
            <person name="Liimatainen K."/>
            <person name="Lipzen A."/>
            <person name="Lukacs Z."/>
            <person name="Mihaltcheva S."/>
            <person name="Morgado L.N."/>
            <person name="Niskanen T."/>
            <person name="Noordeloos M.E."/>
            <person name="Ohm R.A."/>
            <person name="Ortiz-Santana B."/>
            <person name="Ovrebo C."/>
            <person name="Racz N."/>
            <person name="Riley R."/>
            <person name="Savchenko A."/>
            <person name="Shiryaev A."/>
            <person name="Soop K."/>
            <person name="Spirin V."/>
            <person name="Szebenyi C."/>
            <person name="Tomsovsky M."/>
            <person name="Tulloss R.E."/>
            <person name="Uehling J."/>
            <person name="Grigoriev I.V."/>
            <person name="Vagvolgyi C."/>
            <person name="Papp T."/>
            <person name="Martin F.M."/>
            <person name="Miettinen O."/>
            <person name="Hibbett D.S."/>
            <person name="Nagy L.G."/>
        </authorList>
    </citation>
    <scope>NUCLEOTIDE SEQUENCE [LARGE SCALE GENOMIC DNA]</scope>
    <source>
        <strain evidence="1 2">NL-1719</strain>
    </source>
</reference>
<proteinExistence type="predicted"/>
<organism evidence="1 2">
    <name type="scientific">Pluteus cervinus</name>
    <dbReference type="NCBI Taxonomy" id="181527"/>
    <lineage>
        <taxon>Eukaryota</taxon>
        <taxon>Fungi</taxon>
        <taxon>Dikarya</taxon>
        <taxon>Basidiomycota</taxon>
        <taxon>Agaricomycotina</taxon>
        <taxon>Agaricomycetes</taxon>
        <taxon>Agaricomycetidae</taxon>
        <taxon>Agaricales</taxon>
        <taxon>Pluteineae</taxon>
        <taxon>Pluteaceae</taxon>
        <taxon>Pluteus</taxon>
    </lineage>
</organism>
<gene>
    <name evidence="1" type="ORF">BDN72DRAFT_281062</name>
</gene>